<evidence type="ECO:0000313" key="3">
    <source>
        <dbReference type="Proteomes" id="UP000184267"/>
    </source>
</evidence>
<feature type="non-terminal residue" evidence="1">
    <location>
        <position position="51"/>
    </location>
</feature>
<evidence type="ECO:0000313" key="2">
    <source>
        <dbReference type="EMBL" id="OJT06175.1"/>
    </source>
</evidence>
<name>A0A1M2VEW6_TRAPU</name>
<protein>
    <submittedName>
        <fullName evidence="1">Uncharacterized protein</fullName>
    </submittedName>
</protein>
<evidence type="ECO:0000313" key="1">
    <source>
        <dbReference type="EMBL" id="OJT06152.1"/>
    </source>
</evidence>
<keyword evidence="3" id="KW-1185">Reference proteome</keyword>
<dbReference type="STRING" id="154538.A0A1M2VEW6"/>
<comment type="caution">
    <text evidence="1">The sequence shown here is derived from an EMBL/GenBank/DDBJ whole genome shotgun (WGS) entry which is preliminary data.</text>
</comment>
<dbReference type="OrthoDB" id="1920326at2759"/>
<dbReference type="OMA" id="IQKDCKK"/>
<proteinExistence type="predicted"/>
<organism evidence="1 3">
    <name type="scientific">Trametes pubescens</name>
    <name type="common">White-rot fungus</name>
    <dbReference type="NCBI Taxonomy" id="154538"/>
    <lineage>
        <taxon>Eukaryota</taxon>
        <taxon>Fungi</taxon>
        <taxon>Dikarya</taxon>
        <taxon>Basidiomycota</taxon>
        <taxon>Agaricomycotina</taxon>
        <taxon>Agaricomycetes</taxon>
        <taxon>Polyporales</taxon>
        <taxon>Polyporaceae</taxon>
        <taxon>Trametes</taxon>
    </lineage>
</organism>
<reference evidence="1 3" key="1">
    <citation type="submission" date="2016-10" db="EMBL/GenBank/DDBJ databases">
        <title>Genome sequence of the basidiomycete white-rot fungus Trametes pubescens.</title>
        <authorList>
            <person name="Makela M.R."/>
            <person name="Granchi Z."/>
            <person name="Peng M."/>
            <person name="De Vries R.P."/>
            <person name="Grigoriev I."/>
            <person name="Riley R."/>
            <person name="Hilden K."/>
        </authorList>
    </citation>
    <scope>NUCLEOTIDE SEQUENCE [LARGE SCALE GENOMIC DNA]</scope>
    <source>
        <strain evidence="1 3">FBCC735</strain>
    </source>
</reference>
<dbReference type="EMBL" id="MNAD01001351">
    <property type="protein sequence ID" value="OJT06175.1"/>
    <property type="molecule type" value="Genomic_DNA"/>
</dbReference>
<sequence length="51" mass="5836">MATTMDPVPQTVWYTFDTINGFLYQPSSGTVWHPFNPYYDPGPPPPPRPPR</sequence>
<dbReference type="EMBL" id="MNAD01001352">
    <property type="protein sequence ID" value="OJT06152.1"/>
    <property type="molecule type" value="Genomic_DNA"/>
</dbReference>
<dbReference type="Proteomes" id="UP000184267">
    <property type="component" value="Unassembled WGS sequence"/>
</dbReference>
<gene>
    <name evidence="2" type="ORF">TRAPUB_2972</name>
    <name evidence="1" type="ORF">TRAPUB_2976</name>
</gene>
<accession>A0A1M2VEW6</accession>
<dbReference type="AlphaFoldDB" id="A0A1M2VEW6"/>